<dbReference type="EMBL" id="QNBD01000038">
    <property type="protein sequence ID" value="RKX72226.1"/>
    <property type="molecule type" value="Genomic_DNA"/>
</dbReference>
<reference evidence="2 3" key="1">
    <citation type="submission" date="2018-06" db="EMBL/GenBank/DDBJ databases">
        <title>Extensive metabolic versatility and redundancy in microbially diverse, dynamic hydrothermal sediments.</title>
        <authorList>
            <person name="Dombrowski N."/>
            <person name="Teske A."/>
            <person name="Baker B.J."/>
        </authorList>
    </citation>
    <scope>NUCLEOTIDE SEQUENCE [LARGE SCALE GENOMIC DNA]</scope>
    <source>
        <strain evidence="2">B10_G13</strain>
    </source>
</reference>
<gene>
    <name evidence="2" type="ORF">DRP43_01255</name>
</gene>
<dbReference type="PANTHER" id="PTHR36304:SF4">
    <property type="entry name" value="DUF4388 DOMAIN-CONTAINING PROTEIN"/>
    <property type="match status" value="1"/>
</dbReference>
<dbReference type="InterPro" id="IPR011990">
    <property type="entry name" value="TPR-like_helical_dom_sf"/>
</dbReference>
<evidence type="ECO:0000259" key="1">
    <source>
        <dbReference type="Pfam" id="PF14332"/>
    </source>
</evidence>
<dbReference type="Proteomes" id="UP000271125">
    <property type="component" value="Unassembled WGS sequence"/>
</dbReference>
<dbReference type="InterPro" id="IPR025497">
    <property type="entry name" value="PatA-like_N"/>
</dbReference>
<dbReference type="SUPFAM" id="SSF48452">
    <property type="entry name" value="TPR-like"/>
    <property type="match status" value="1"/>
</dbReference>
<dbReference type="Pfam" id="PF14332">
    <property type="entry name" value="DUF4388"/>
    <property type="match status" value="1"/>
</dbReference>
<sequence>MAITGSLKELNIVDILQMLSLSQKSGIFKIINTIINNTAVIYIYNGKVILSYLSSRNIKDKLLSEIDDISNRAKYDANYSEINLGEFLKELLDDNIISKNHLIDIITKEIMSVIYKTFKWEEGNFSFDDYQIDKLLPVGILPSIKIENLIMEGSRQIDEWTIIESKIKSLTDTVVFDMESEDINEINLTPKEWMVISLINGKRSVQDIIDKSGEEFETAKTIYGLITTGICKLIPKDGEKIIAKTTEQIIKLIENGKFNNAVEAIRDHRLIENSPNVLLLLEAEIYWKTGQLDLAAYNYEKYLNNVNGHSPIKYDLTLSYIFTGNINKAYTIINSIKKDELSFELIEKVEKLKALLNESCNLKNDRIPIYQRIEYEGSE</sequence>
<name>A0A660SQ89_UNCT6</name>
<evidence type="ECO:0000313" key="2">
    <source>
        <dbReference type="EMBL" id="RKX72226.1"/>
    </source>
</evidence>
<feature type="domain" description="PatA-like N-terminal" evidence="1">
    <location>
        <begin position="4"/>
        <end position="160"/>
    </location>
</feature>
<evidence type="ECO:0000313" key="3">
    <source>
        <dbReference type="Proteomes" id="UP000271125"/>
    </source>
</evidence>
<dbReference type="AlphaFoldDB" id="A0A660SQ89"/>
<comment type="caution">
    <text evidence="2">The sequence shown here is derived from an EMBL/GenBank/DDBJ whole genome shotgun (WGS) entry which is preliminary data.</text>
</comment>
<proteinExistence type="predicted"/>
<dbReference type="PANTHER" id="PTHR36304">
    <property type="entry name" value="DOMAIN GTPASE-ACTIVATING PROTEIN, PUTATIVE-RELATED-RELATED"/>
    <property type="match status" value="1"/>
</dbReference>
<organism evidence="2 3">
    <name type="scientific">candidate division TA06 bacterium</name>
    <dbReference type="NCBI Taxonomy" id="2250710"/>
    <lineage>
        <taxon>Bacteria</taxon>
        <taxon>Bacteria division TA06</taxon>
    </lineage>
</organism>
<dbReference type="Gene3D" id="1.25.40.10">
    <property type="entry name" value="Tetratricopeptide repeat domain"/>
    <property type="match status" value="1"/>
</dbReference>
<protein>
    <recommendedName>
        <fullName evidence="1">PatA-like N-terminal domain-containing protein</fullName>
    </recommendedName>
</protein>
<accession>A0A660SQ89</accession>